<accession>A0A6A0B0Z8</accession>
<feature type="region of interest" description="Disordered" evidence="1">
    <location>
        <begin position="30"/>
        <end position="49"/>
    </location>
</feature>
<feature type="compositionally biased region" description="Basic residues" evidence="1">
    <location>
        <begin position="87"/>
        <end position="97"/>
    </location>
</feature>
<protein>
    <recommendedName>
        <fullName evidence="2">Minor tail T domain-containing protein</fullName>
    </recommendedName>
</protein>
<dbReference type="Proteomes" id="UP000484988">
    <property type="component" value="Unassembled WGS sequence"/>
</dbReference>
<reference evidence="3 4" key="1">
    <citation type="submission" date="2020-02" db="EMBL/GenBank/DDBJ databases">
        <title>Whole Genome Shotgun Sequence of Streptomyces sp. strain CWH03.</title>
        <authorList>
            <person name="Dohra H."/>
            <person name="Kodani S."/>
            <person name="Yamamura H."/>
        </authorList>
    </citation>
    <scope>NUCLEOTIDE SEQUENCE [LARGE SCALE GENOMIC DNA]</scope>
    <source>
        <strain evidence="3 4">CWH03</strain>
    </source>
</reference>
<organism evidence="3 4">
    <name type="scientific">Streptomyces pacificus</name>
    <dbReference type="NCBI Taxonomy" id="2705029"/>
    <lineage>
        <taxon>Bacteria</taxon>
        <taxon>Bacillati</taxon>
        <taxon>Actinomycetota</taxon>
        <taxon>Actinomycetes</taxon>
        <taxon>Kitasatosporales</taxon>
        <taxon>Streptomycetaceae</taxon>
        <taxon>Streptomyces</taxon>
    </lineage>
</organism>
<evidence type="ECO:0000259" key="2">
    <source>
        <dbReference type="Pfam" id="PF06223"/>
    </source>
</evidence>
<dbReference type="Pfam" id="PF06223">
    <property type="entry name" value="Phage_tail_T"/>
    <property type="match status" value="1"/>
</dbReference>
<dbReference type="AlphaFoldDB" id="A0A6A0B0Z8"/>
<evidence type="ECO:0000256" key="1">
    <source>
        <dbReference type="SAM" id="MobiDB-lite"/>
    </source>
</evidence>
<proteinExistence type="predicted"/>
<comment type="caution">
    <text evidence="3">The sequence shown here is derived from an EMBL/GenBank/DDBJ whole genome shotgun (WGS) entry which is preliminary data.</text>
</comment>
<feature type="domain" description="Minor tail T" evidence="2">
    <location>
        <begin position="1"/>
        <end position="69"/>
    </location>
</feature>
<feature type="region of interest" description="Disordered" evidence="1">
    <location>
        <begin position="68"/>
        <end position="97"/>
    </location>
</feature>
<keyword evidence="4" id="KW-1185">Reference proteome</keyword>
<dbReference type="InterPro" id="IPR009350">
    <property type="entry name" value="Phage_tail_T"/>
</dbReference>
<gene>
    <name evidence="3" type="ORF">SCWH03_51820</name>
</gene>
<name>A0A6A0B0Z8_9ACTN</name>
<evidence type="ECO:0000313" key="4">
    <source>
        <dbReference type="Proteomes" id="UP000484988"/>
    </source>
</evidence>
<evidence type="ECO:0000313" key="3">
    <source>
        <dbReference type="EMBL" id="GFH38919.1"/>
    </source>
</evidence>
<sequence length="97" mass="10780">MAYEKISGPLGPERMDGLLAMLCATVSNTARGKGRKATPKDFLPQWDRGPKEAMDWQSMLAAAKAMNRRLGGTDLTEGGGDRDHPRRAARHHRDQHR</sequence>
<dbReference type="EMBL" id="BLLG01000021">
    <property type="protein sequence ID" value="GFH38919.1"/>
    <property type="molecule type" value="Genomic_DNA"/>
</dbReference>